<dbReference type="PATRIC" id="fig|993516.3.peg.5096"/>
<dbReference type="AlphaFoldDB" id="L7CCD8"/>
<organism evidence="1 2">
    <name type="scientific">Rhodopirellula baltica SWK14</name>
    <dbReference type="NCBI Taxonomy" id="993516"/>
    <lineage>
        <taxon>Bacteria</taxon>
        <taxon>Pseudomonadati</taxon>
        <taxon>Planctomycetota</taxon>
        <taxon>Planctomycetia</taxon>
        <taxon>Pirellulales</taxon>
        <taxon>Pirellulaceae</taxon>
        <taxon>Rhodopirellula</taxon>
    </lineage>
</organism>
<comment type="caution">
    <text evidence="1">The sequence shown here is derived from an EMBL/GenBank/DDBJ whole genome shotgun (WGS) entry which is preliminary data.</text>
</comment>
<sequence>MKLVVVSTRIWRPGNSTDVSHFGNAIVLLPNFFSADVSESGRVERFLVPVYRFLAGAAFGAWFEHRSRSNHCLSPTADEIDLLRRAIIPKRKWSVGGDWAVGAGCVGNRAIET</sequence>
<gene>
    <name evidence="1" type="ORF">RBSWK_04772</name>
</gene>
<dbReference type="EMBL" id="AMWG01000131">
    <property type="protein sequence ID" value="ELP31307.1"/>
    <property type="molecule type" value="Genomic_DNA"/>
</dbReference>
<name>L7CCD8_RHOBT</name>
<evidence type="ECO:0000313" key="2">
    <source>
        <dbReference type="Proteomes" id="UP000010959"/>
    </source>
</evidence>
<dbReference type="Proteomes" id="UP000010959">
    <property type="component" value="Unassembled WGS sequence"/>
</dbReference>
<reference evidence="1 2" key="1">
    <citation type="journal article" date="2013" name="Mar. Genomics">
        <title>Expression of sulfatases in Rhodopirellula baltica and the diversity of sulfatases in the genus Rhodopirellula.</title>
        <authorList>
            <person name="Wegner C.E."/>
            <person name="Richter-Heitmann T."/>
            <person name="Klindworth A."/>
            <person name="Klockow C."/>
            <person name="Richter M."/>
            <person name="Achstetter T."/>
            <person name="Glockner F.O."/>
            <person name="Harder J."/>
        </authorList>
    </citation>
    <scope>NUCLEOTIDE SEQUENCE [LARGE SCALE GENOMIC DNA]</scope>
    <source>
        <strain evidence="1 2">SWK14</strain>
    </source>
</reference>
<proteinExistence type="predicted"/>
<protein>
    <submittedName>
        <fullName evidence="1">Uncharacterized protein</fullName>
    </submittedName>
</protein>
<accession>L7CCD8</accession>
<evidence type="ECO:0000313" key="1">
    <source>
        <dbReference type="EMBL" id="ELP31307.1"/>
    </source>
</evidence>